<evidence type="ECO:0000256" key="1">
    <source>
        <dbReference type="SAM" id="Phobius"/>
    </source>
</evidence>
<keyword evidence="1" id="KW-1133">Transmembrane helix</keyword>
<keyword evidence="1" id="KW-0472">Membrane</keyword>
<name>A0A2H3KLN0_9CHLR</name>
<dbReference type="OrthoDB" id="8017424at2"/>
<dbReference type="Pfam" id="PF09819">
    <property type="entry name" value="ABC_cobalt"/>
    <property type="match status" value="1"/>
</dbReference>
<keyword evidence="3" id="KW-1185">Reference proteome</keyword>
<gene>
    <name evidence="2" type="ORF">A9Q02_14125</name>
</gene>
<comment type="caution">
    <text evidence="2">The sequence shown here is derived from an EMBL/GenBank/DDBJ whole genome shotgun (WGS) entry which is preliminary data.</text>
</comment>
<dbReference type="InterPro" id="IPR017195">
    <property type="entry name" value="ABC_thiamin-permease_prd"/>
</dbReference>
<feature type="transmembrane region" description="Helical" evidence="1">
    <location>
        <begin position="21"/>
        <end position="49"/>
    </location>
</feature>
<feature type="transmembrane region" description="Helical" evidence="1">
    <location>
        <begin position="93"/>
        <end position="111"/>
    </location>
</feature>
<feature type="transmembrane region" description="Helical" evidence="1">
    <location>
        <begin position="123"/>
        <end position="144"/>
    </location>
</feature>
<dbReference type="RefSeq" id="WP_097652795.1">
    <property type="nucleotide sequence ID" value="NZ_LYXE01000086.1"/>
</dbReference>
<organism evidence="2 3">
    <name type="scientific">Candidatus Chloroploca asiatica</name>
    <dbReference type="NCBI Taxonomy" id="1506545"/>
    <lineage>
        <taxon>Bacteria</taxon>
        <taxon>Bacillati</taxon>
        <taxon>Chloroflexota</taxon>
        <taxon>Chloroflexia</taxon>
        <taxon>Chloroflexales</taxon>
        <taxon>Chloroflexineae</taxon>
        <taxon>Oscillochloridaceae</taxon>
        <taxon>Candidatus Chloroploca</taxon>
    </lineage>
</organism>
<evidence type="ECO:0000313" key="2">
    <source>
        <dbReference type="EMBL" id="PDV98983.1"/>
    </source>
</evidence>
<proteinExistence type="predicted"/>
<feature type="transmembrane region" description="Helical" evidence="1">
    <location>
        <begin position="56"/>
        <end position="73"/>
    </location>
</feature>
<evidence type="ECO:0000313" key="3">
    <source>
        <dbReference type="Proteomes" id="UP000220922"/>
    </source>
</evidence>
<feature type="transmembrane region" description="Helical" evidence="1">
    <location>
        <begin position="156"/>
        <end position="179"/>
    </location>
</feature>
<protein>
    <submittedName>
        <fullName evidence="2">Uncharacterized protein</fullName>
    </submittedName>
</protein>
<dbReference type="Proteomes" id="UP000220922">
    <property type="component" value="Unassembled WGS sequence"/>
</dbReference>
<accession>A0A2H3KLN0</accession>
<reference evidence="2 3" key="1">
    <citation type="submission" date="2016-05" db="EMBL/GenBank/DDBJ databases">
        <authorList>
            <person name="Lavstsen T."/>
            <person name="Jespersen J.S."/>
        </authorList>
    </citation>
    <scope>NUCLEOTIDE SEQUENCE [LARGE SCALE GENOMIC DNA]</scope>
    <source>
        <strain evidence="2 3">B7-9</strain>
    </source>
</reference>
<dbReference type="EMBL" id="LYXE01000086">
    <property type="protein sequence ID" value="PDV98983.1"/>
    <property type="molecule type" value="Genomic_DNA"/>
</dbReference>
<dbReference type="AlphaFoldDB" id="A0A2H3KLN0"/>
<sequence length="201" mass="21363">MTAHSSTTPKRGLMAWTTRDLMILMAIALVFGLLLTGMTYAFVLTMVFLTPMLSNGLFGGIWLLPAFMASYVLRRPGTALLTSLLYSLVMVPFSPYGVGVVFGGLIGGLCYELPFLFTRYRSYGLPMLVFGGAWANLATVLIHVPLSGGVNLAPGIWVLVVLVALVSGALGGWLATVLANALSRTGVLRATAMENDQGTVV</sequence>
<keyword evidence="1" id="KW-0812">Transmembrane</keyword>